<dbReference type="InterPro" id="IPR011042">
    <property type="entry name" value="6-blade_b-propeller_TolB-like"/>
</dbReference>
<accession>A0A223KPF4</accession>
<reference evidence="2 3" key="1">
    <citation type="submission" date="2016-12" db="EMBL/GenBank/DDBJ databases">
        <title>The whole genome sequencing and assembly of Bacillus cohnii DSM 6307T strain.</title>
        <authorList>
            <person name="Lee Y.-J."/>
            <person name="Yi H."/>
            <person name="Bahn Y.-S."/>
            <person name="Kim J.F."/>
            <person name="Lee D.-W."/>
        </authorList>
    </citation>
    <scope>NUCLEOTIDE SEQUENCE [LARGE SCALE GENOMIC DNA]</scope>
    <source>
        <strain evidence="2 3">DSM 6307</strain>
    </source>
</reference>
<dbReference type="STRING" id="1314751.GCA_001591425_00388"/>
<evidence type="ECO:0000313" key="3">
    <source>
        <dbReference type="Proteomes" id="UP000215224"/>
    </source>
</evidence>
<name>A0A223KPF4_9BACI</name>
<evidence type="ECO:0000256" key="1">
    <source>
        <dbReference type="SAM" id="Phobius"/>
    </source>
</evidence>
<dbReference type="EMBL" id="CP018866">
    <property type="protein sequence ID" value="AST91267.1"/>
    <property type="molecule type" value="Genomic_DNA"/>
</dbReference>
<dbReference type="SUPFAM" id="SSF50956">
    <property type="entry name" value="Thermostable phytase (3-phytase)"/>
    <property type="match status" value="1"/>
</dbReference>
<proteinExistence type="predicted"/>
<keyword evidence="1" id="KW-0472">Membrane</keyword>
<gene>
    <name evidence="2" type="ORF">BC6307_08250</name>
</gene>
<evidence type="ECO:0000313" key="2">
    <source>
        <dbReference type="EMBL" id="AST91267.1"/>
    </source>
</evidence>
<keyword evidence="3" id="KW-1185">Reference proteome</keyword>
<dbReference type="Proteomes" id="UP000215224">
    <property type="component" value="Chromosome"/>
</dbReference>
<dbReference type="KEGG" id="bcoh:BC6307_08250"/>
<organism evidence="2 3">
    <name type="scientific">Sutcliffiella cohnii</name>
    <dbReference type="NCBI Taxonomy" id="33932"/>
    <lineage>
        <taxon>Bacteria</taxon>
        <taxon>Bacillati</taxon>
        <taxon>Bacillota</taxon>
        <taxon>Bacilli</taxon>
        <taxon>Bacillales</taxon>
        <taxon>Bacillaceae</taxon>
        <taxon>Sutcliffiella</taxon>
    </lineage>
</organism>
<dbReference type="AlphaFoldDB" id="A0A223KPF4"/>
<protein>
    <submittedName>
        <fullName evidence="2">Uncharacterized protein</fullName>
    </submittedName>
</protein>
<keyword evidence="1" id="KW-0812">Transmembrane</keyword>
<feature type="transmembrane region" description="Helical" evidence="1">
    <location>
        <begin position="49"/>
        <end position="69"/>
    </location>
</feature>
<dbReference type="Gene3D" id="2.120.10.30">
    <property type="entry name" value="TolB, C-terminal domain"/>
    <property type="match status" value="1"/>
</dbReference>
<dbReference type="RefSeq" id="WP_066411363.1">
    <property type="nucleotide sequence ID" value="NZ_CP018866.1"/>
</dbReference>
<sequence>MNKNENPFQEAKQLLHPIKNRPDNEPNRDFVHELQNSLKREKSKKKYRLQLIPVFATASVLLIFTIFILSSNLWGESADQVEKVYAISENSKLTLVDTFDYGSEDNQIGLYYEGMNETLPVTVSSFDVSGGTVYILDEARSQVVIKGSDGEMTSFPIQQNESITGNLEDILVNDNGDIYILDSIETLVYQYNSEGELKEIFDLSNIDMFFPDSIIELENNEIAVSQRQEQFVSLTTLDLIASEEVPFHFEQVNRKEQTLQLRDDEKGISLFSSFGIGNRAVIDLTDKHVLYSQTVNPPIMESISETHLYALNREGEIVGGIRIPEESFMEKPELVQKYIKTDGSSIFLLIPEKEHVALYEVTLGKNYESFVEEQLEQVNIGFEIETFGEPFPELEEELNILFQNGLIEYGNEQSLNGVAIDENGTVVIDFKDFLAPSPASAQAQHLYEVLKSVTFEKFQT</sequence>
<keyword evidence="1" id="KW-1133">Transmembrane helix</keyword>